<dbReference type="EMBL" id="JAWRVE010000103">
    <property type="protein sequence ID" value="KAL1858837.1"/>
    <property type="molecule type" value="Genomic_DNA"/>
</dbReference>
<accession>A0ABR3WCJ5</accession>
<evidence type="ECO:0000313" key="2">
    <source>
        <dbReference type="Proteomes" id="UP001583177"/>
    </source>
</evidence>
<dbReference type="Proteomes" id="UP001583177">
    <property type="component" value="Unassembled WGS sequence"/>
</dbReference>
<evidence type="ECO:0000313" key="1">
    <source>
        <dbReference type="EMBL" id="KAL1858837.1"/>
    </source>
</evidence>
<reference evidence="1 2" key="1">
    <citation type="journal article" date="2024" name="IMA Fungus">
        <title>IMA Genome - F19 : A genome assembly and annotation guide to empower mycologists, including annotated draft genome sequences of Ceratocystis pirilliformis, Diaporthe australafricana, Fusarium ophioides, Paecilomyces lecythidis, and Sporothrix stenoceras.</title>
        <authorList>
            <person name="Aylward J."/>
            <person name="Wilson A.M."/>
            <person name="Visagie C.M."/>
            <person name="Spraker J."/>
            <person name="Barnes I."/>
            <person name="Buitendag C."/>
            <person name="Ceriani C."/>
            <person name="Del Mar Angel L."/>
            <person name="du Plessis D."/>
            <person name="Fuchs T."/>
            <person name="Gasser K."/>
            <person name="Kramer D."/>
            <person name="Li W."/>
            <person name="Munsamy K."/>
            <person name="Piso A."/>
            <person name="Price J.L."/>
            <person name="Sonnekus B."/>
            <person name="Thomas C."/>
            <person name="van der Nest A."/>
            <person name="van Dijk A."/>
            <person name="van Heerden A."/>
            <person name="van Vuuren N."/>
            <person name="Yilmaz N."/>
            <person name="Duong T.A."/>
            <person name="van der Merwe N.A."/>
            <person name="Wingfield M.J."/>
            <person name="Wingfield B.D."/>
        </authorList>
    </citation>
    <scope>NUCLEOTIDE SEQUENCE [LARGE SCALE GENOMIC DNA]</scope>
    <source>
        <strain evidence="1 2">CMW 18300</strain>
    </source>
</reference>
<gene>
    <name evidence="1" type="ORF">Daus18300_009835</name>
</gene>
<evidence type="ECO:0008006" key="3">
    <source>
        <dbReference type="Google" id="ProtNLM"/>
    </source>
</evidence>
<organism evidence="1 2">
    <name type="scientific">Diaporthe australafricana</name>
    <dbReference type="NCBI Taxonomy" id="127596"/>
    <lineage>
        <taxon>Eukaryota</taxon>
        <taxon>Fungi</taxon>
        <taxon>Dikarya</taxon>
        <taxon>Ascomycota</taxon>
        <taxon>Pezizomycotina</taxon>
        <taxon>Sordariomycetes</taxon>
        <taxon>Sordariomycetidae</taxon>
        <taxon>Diaporthales</taxon>
        <taxon>Diaporthaceae</taxon>
        <taxon>Diaporthe</taxon>
    </lineage>
</organism>
<keyword evidence="2" id="KW-1185">Reference proteome</keyword>
<sequence>MAANGMVLRSGRVVGAPFPPPPPPPVPPPPPAGPLPLGLPMPFWLMGLPRNIREVILQSLFQGLPRVDLGGHQRPPILGSLCLASRTLKAEATEAYLRARPFSVTVLTAIQDHLFPLMRVNYGQNIPVGPMGANYQYTWPQFRSAVRRAQQLYPYQMNPSWGWHSYVRICGEFPMEEIPTWLQNAGPFIRDIRFDVVFPLRAFEPMVPLGRRRGIAWGFLGRGSYTVRVGPGANMATQTVVPVWPPPPVPMGLQAPPHATVGMVYPFQQINAHGYNGQCQRADLEATRLRQLYLTAGMVIGVPGFTGFDIQDLRSIAKSWSEPSIYIIQP</sequence>
<protein>
    <recommendedName>
        <fullName evidence="3">F-box domain-containing protein</fullName>
    </recommendedName>
</protein>
<comment type="caution">
    <text evidence="1">The sequence shown here is derived from an EMBL/GenBank/DDBJ whole genome shotgun (WGS) entry which is preliminary data.</text>
</comment>
<proteinExistence type="predicted"/>
<name>A0ABR3WCJ5_9PEZI</name>